<protein>
    <submittedName>
        <fullName evidence="1">Sulfotransferase family protein</fullName>
    </submittedName>
</protein>
<dbReference type="SUPFAM" id="SSF52540">
    <property type="entry name" value="P-loop containing nucleoside triphosphate hydrolases"/>
    <property type="match status" value="1"/>
</dbReference>
<name>A0A4P9US10_METBY</name>
<dbReference type="EMBL" id="CP035467">
    <property type="protein sequence ID" value="QCW84294.1"/>
    <property type="molecule type" value="Genomic_DNA"/>
</dbReference>
<dbReference type="GO" id="GO:0016740">
    <property type="term" value="F:transferase activity"/>
    <property type="evidence" value="ECO:0007669"/>
    <property type="project" value="UniProtKB-KW"/>
</dbReference>
<dbReference type="STRING" id="675511.GCA_000341735_03393"/>
<dbReference type="RefSeq" id="WP_017841824.1">
    <property type="nucleotide sequence ID" value="NZ_CP035467.1"/>
</dbReference>
<dbReference type="Gene3D" id="3.40.50.300">
    <property type="entry name" value="P-loop containing nucleotide triphosphate hydrolases"/>
    <property type="match status" value="1"/>
</dbReference>
<organism evidence="1 2">
    <name type="scientific">Methylotuvimicrobium buryatense</name>
    <name type="common">Methylomicrobium buryatense</name>
    <dbReference type="NCBI Taxonomy" id="95641"/>
    <lineage>
        <taxon>Bacteria</taxon>
        <taxon>Pseudomonadati</taxon>
        <taxon>Pseudomonadota</taxon>
        <taxon>Gammaproteobacteria</taxon>
        <taxon>Methylococcales</taxon>
        <taxon>Methylococcaceae</taxon>
        <taxon>Methylotuvimicrobium</taxon>
    </lineage>
</organism>
<accession>A0A4P9US10</accession>
<dbReference type="Pfam" id="PF13469">
    <property type="entry name" value="Sulfotransfer_3"/>
    <property type="match status" value="1"/>
</dbReference>
<dbReference type="AlphaFoldDB" id="A0A4P9US10"/>
<reference evidence="2" key="1">
    <citation type="journal article" date="2019" name="J. Bacteriol.">
        <title>A Mutagenic Screen Identifies a TonB-Dependent Receptor Required for the Lanthanide Metal Switch in the Type I Methanotroph 'Methylotuvimicrobium buryatense' 5GB1C.</title>
        <authorList>
            <person name="Groom J.D."/>
            <person name="Ford S.M."/>
            <person name="Pesesky M.W."/>
            <person name="Lidstrom M.E."/>
        </authorList>
    </citation>
    <scope>NUCLEOTIDE SEQUENCE [LARGE SCALE GENOMIC DNA]</scope>
    <source>
        <strain evidence="2">5GB1C</strain>
    </source>
</reference>
<keyword evidence="2" id="KW-1185">Reference proteome</keyword>
<evidence type="ECO:0000313" key="2">
    <source>
        <dbReference type="Proteomes" id="UP000305881"/>
    </source>
</evidence>
<evidence type="ECO:0000313" key="1">
    <source>
        <dbReference type="EMBL" id="QCW84294.1"/>
    </source>
</evidence>
<dbReference type="InterPro" id="IPR027417">
    <property type="entry name" value="P-loop_NTPase"/>
</dbReference>
<dbReference type="KEGG" id="mbur:EQU24_20205"/>
<dbReference type="Proteomes" id="UP000305881">
    <property type="component" value="Chromosome"/>
</dbReference>
<sequence length="243" mass="27949">MEIVSPVAIGAIGGSGTRVVARLLMELGYYIGSDLNHANDNLLFTSKFKRLEILNMSHQTFSVLLDEFVSEMKTGCDLAGQSKWAWKEPNTHIVIDRLLRLLPKLHYIHVIRHGLDMAHSNNQNQPRLWGSFFLGGEPQEHIEPRYSLKYWCAVHRRIMNIASHPDFSHRILFIDYDELCHNPLVVIRRLCSFLKHDEKNIDTHELADLIQNPGSIGRWKKFGLDIFDAGDLAYLSEYYGCMS</sequence>
<dbReference type="OrthoDB" id="9815894at2"/>
<proteinExistence type="predicted"/>
<gene>
    <name evidence="1" type="ORF">EQU24_20205</name>
</gene>